<dbReference type="RefSeq" id="WP_115467852.1">
    <property type="nucleotide sequence ID" value="NZ_QKRA01000003.1"/>
</dbReference>
<accession>A0A370U9Y0</accession>
<organism evidence="1 2">
    <name type="scientific">Marinomonas piezotolerans</name>
    <dbReference type="NCBI Taxonomy" id="2213058"/>
    <lineage>
        <taxon>Bacteria</taxon>
        <taxon>Pseudomonadati</taxon>
        <taxon>Pseudomonadota</taxon>
        <taxon>Gammaproteobacteria</taxon>
        <taxon>Oceanospirillales</taxon>
        <taxon>Oceanospirillaceae</taxon>
        <taxon>Marinomonas</taxon>
    </lineage>
</organism>
<gene>
    <name evidence="1" type="ORF">DN730_09375</name>
</gene>
<keyword evidence="2" id="KW-1185">Reference proteome</keyword>
<protein>
    <submittedName>
        <fullName evidence="1">Uncharacterized protein</fullName>
    </submittedName>
</protein>
<sequence>MTQSSIIAFEESVDAFMQGIKIELLKRQQICVTHQAMPQCLDCLRVTDEESNDLMLRLILIGYNPQLTVGRLSWLEGTGREHICCYLNSSFEAIKLKRNHIWAKEKHTAEAMCLMEWSRIHSPLIR</sequence>
<proteinExistence type="predicted"/>
<reference evidence="1 2" key="1">
    <citation type="submission" date="2018-06" db="EMBL/GenBank/DDBJ databases">
        <title>Marinomonas sp. YLB-05 draft genome sequence.</title>
        <authorList>
            <person name="Yu L."/>
            <person name="Tang X."/>
        </authorList>
    </citation>
    <scope>NUCLEOTIDE SEQUENCE [LARGE SCALE GENOMIC DNA]</scope>
    <source>
        <strain evidence="1 2">YLB-05</strain>
    </source>
</reference>
<dbReference type="EMBL" id="QKRA01000003">
    <property type="protein sequence ID" value="RDL44589.1"/>
    <property type="molecule type" value="Genomic_DNA"/>
</dbReference>
<name>A0A370U9Y0_9GAMM</name>
<evidence type="ECO:0000313" key="1">
    <source>
        <dbReference type="EMBL" id="RDL44589.1"/>
    </source>
</evidence>
<dbReference type="OrthoDB" id="6105458at2"/>
<comment type="caution">
    <text evidence="1">The sequence shown here is derived from an EMBL/GenBank/DDBJ whole genome shotgun (WGS) entry which is preliminary data.</text>
</comment>
<dbReference type="AlphaFoldDB" id="A0A370U9Y0"/>
<evidence type="ECO:0000313" key="2">
    <source>
        <dbReference type="Proteomes" id="UP000254326"/>
    </source>
</evidence>
<dbReference type="Proteomes" id="UP000254326">
    <property type="component" value="Unassembled WGS sequence"/>
</dbReference>